<keyword evidence="4" id="KW-0169">Cobalamin biosynthesis</keyword>
<protein>
    <recommendedName>
        <fullName evidence="4">Corrinoid adenosyltransferase</fullName>
        <ecNumber evidence="4">2.5.1.17</ecNumber>
    </recommendedName>
    <alternativeName>
        <fullName evidence="4">Cob(II)alamin adenosyltransferase</fullName>
    </alternativeName>
    <alternativeName>
        <fullName evidence="4">Cob(II)yrinic acid a,c-diamide adenosyltransferase</fullName>
    </alternativeName>
    <alternativeName>
        <fullName evidence="4">Cobinamide/cobalamin adenosyltransferase</fullName>
    </alternativeName>
</protein>
<gene>
    <name evidence="6" type="ORF">DXB65_18380</name>
</gene>
<dbReference type="NCBIfam" id="TIGR00636">
    <property type="entry name" value="PduO_Nterm"/>
    <property type="match status" value="1"/>
</dbReference>
<organism evidence="6 7">
    <name type="scientific">Bacteroides oleiciplenus</name>
    <dbReference type="NCBI Taxonomy" id="626931"/>
    <lineage>
        <taxon>Bacteria</taxon>
        <taxon>Pseudomonadati</taxon>
        <taxon>Bacteroidota</taxon>
        <taxon>Bacteroidia</taxon>
        <taxon>Bacteroidales</taxon>
        <taxon>Bacteroidaceae</taxon>
        <taxon>Bacteroides</taxon>
    </lineage>
</organism>
<comment type="caution">
    <text evidence="6">The sequence shown here is derived from an EMBL/GenBank/DDBJ whole genome shotgun (WGS) entry which is preliminary data.</text>
</comment>
<keyword evidence="1 4" id="KW-0808">Transferase</keyword>
<name>A0A3E5B586_9BACE</name>
<comment type="pathway">
    <text evidence="4">Cofactor biosynthesis; adenosylcobalamin biosynthesis; adenosylcobalamin from cob(II)yrinate a,c-diamide: step 2/7.</text>
</comment>
<dbReference type="Proteomes" id="UP000260983">
    <property type="component" value="Unassembled WGS sequence"/>
</dbReference>
<dbReference type="Gene3D" id="1.20.1200.10">
    <property type="entry name" value="Cobalamin adenosyltransferase-like"/>
    <property type="match status" value="1"/>
</dbReference>
<evidence type="ECO:0000313" key="7">
    <source>
        <dbReference type="Proteomes" id="UP000260983"/>
    </source>
</evidence>
<dbReference type="RefSeq" id="WP_117725119.1">
    <property type="nucleotide sequence ID" value="NZ_QSUL01000013.1"/>
</dbReference>
<evidence type="ECO:0000256" key="3">
    <source>
        <dbReference type="ARBA" id="ARBA00022840"/>
    </source>
</evidence>
<proteinExistence type="inferred from homology"/>
<evidence type="ECO:0000259" key="5">
    <source>
        <dbReference type="Pfam" id="PF01923"/>
    </source>
</evidence>
<dbReference type="InterPro" id="IPR029499">
    <property type="entry name" value="PduO-typ"/>
</dbReference>
<dbReference type="AlphaFoldDB" id="A0A3E5B586"/>
<dbReference type="InterPro" id="IPR036451">
    <property type="entry name" value="CblAdoTrfase-like_sf"/>
</dbReference>
<dbReference type="SUPFAM" id="SSF89028">
    <property type="entry name" value="Cobalamin adenosyltransferase-like"/>
    <property type="match status" value="1"/>
</dbReference>
<evidence type="ECO:0000313" key="6">
    <source>
        <dbReference type="EMBL" id="RGN32726.1"/>
    </source>
</evidence>
<accession>A0A3E5B586</accession>
<evidence type="ECO:0000256" key="4">
    <source>
        <dbReference type="RuleBase" id="RU366026"/>
    </source>
</evidence>
<feature type="domain" description="Cobalamin adenosyltransferase-like" evidence="5">
    <location>
        <begin position="4"/>
        <end position="177"/>
    </location>
</feature>
<evidence type="ECO:0000256" key="2">
    <source>
        <dbReference type="ARBA" id="ARBA00022741"/>
    </source>
</evidence>
<dbReference type="EMBL" id="QSUL01000013">
    <property type="protein sequence ID" value="RGN32726.1"/>
    <property type="molecule type" value="Genomic_DNA"/>
</dbReference>
<dbReference type="GO" id="GO:0005524">
    <property type="term" value="F:ATP binding"/>
    <property type="evidence" value="ECO:0007669"/>
    <property type="project" value="UniProtKB-UniRule"/>
</dbReference>
<dbReference type="EC" id="2.5.1.17" evidence="4"/>
<reference evidence="6 7" key="1">
    <citation type="submission" date="2018-08" db="EMBL/GenBank/DDBJ databases">
        <title>A genome reference for cultivated species of the human gut microbiota.</title>
        <authorList>
            <person name="Zou Y."/>
            <person name="Xue W."/>
            <person name="Luo G."/>
        </authorList>
    </citation>
    <scope>NUCLEOTIDE SEQUENCE [LARGE SCALE GENOMIC DNA]</scope>
    <source>
        <strain evidence="6 7">OM05-15BH</strain>
    </source>
</reference>
<dbReference type="GO" id="GO:0008817">
    <property type="term" value="F:corrinoid adenosyltransferase activity"/>
    <property type="evidence" value="ECO:0007669"/>
    <property type="project" value="UniProtKB-UniRule"/>
</dbReference>
<dbReference type="Pfam" id="PF01923">
    <property type="entry name" value="Cob_adeno_trans"/>
    <property type="match status" value="1"/>
</dbReference>
<keyword evidence="3 4" id="KW-0067">ATP-binding</keyword>
<comment type="catalytic activity">
    <reaction evidence="4">
        <text>2 cob(II)alamin + reduced [electron-transfer flavoprotein] + 2 ATP = 2 adenosylcob(III)alamin + 2 triphosphate + oxidized [electron-transfer flavoprotein] + 3 H(+)</text>
        <dbReference type="Rhea" id="RHEA:28671"/>
        <dbReference type="Rhea" id="RHEA-COMP:10685"/>
        <dbReference type="Rhea" id="RHEA-COMP:10686"/>
        <dbReference type="ChEBI" id="CHEBI:15378"/>
        <dbReference type="ChEBI" id="CHEBI:16304"/>
        <dbReference type="ChEBI" id="CHEBI:18036"/>
        <dbReference type="ChEBI" id="CHEBI:18408"/>
        <dbReference type="ChEBI" id="CHEBI:30616"/>
        <dbReference type="ChEBI" id="CHEBI:57692"/>
        <dbReference type="ChEBI" id="CHEBI:58307"/>
        <dbReference type="EC" id="2.5.1.17"/>
    </reaction>
</comment>
<comment type="similarity">
    <text evidence="4">Belongs to the Cob(I)alamin adenosyltransferase family.</text>
</comment>
<evidence type="ECO:0000256" key="1">
    <source>
        <dbReference type="ARBA" id="ARBA00022679"/>
    </source>
</evidence>
<dbReference type="UniPathway" id="UPA00148">
    <property type="reaction ID" value="UER00233"/>
</dbReference>
<dbReference type="PANTHER" id="PTHR12213">
    <property type="entry name" value="CORRINOID ADENOSYLTRANSFERASE"/>
    <property type="match status" value="1"/>
</dbReference>
<sequence>MRKIYTRTGDKGMTGIHGGDRVPKDDIRIEANGCIDELNTVIGIVRSLLPVEDVWQELLHEIQRELMVVMSHVATPSALRDVDPERPGSGNPNELRAAEMVVRCEQAMDAMMLELEDNGYFLLPGGTQVSAQLQFARAVARRAERRLWTLDRQDPVPGDILRFINRLSDLFFVMARMEMQRQGWGEERWQSFAYKRRKINS</sequence>
<keyword evidence="2 4" id="KW-0547">Nucleotide-binding</keyword>
<dbReference type="InterPro" id="IPR016030">
    <property type="entry name" value="CblAdoTrfase-like"/>
</dbReference>
<dbReference type="PANTHER" id="PTHR12213:SF0">
    <property type="entry name" value="CORRINOID ADENOSYLTRANSFERASE MMAB"/>
    <property type="match status" value="1"/>
</dbReference>
<dbReference type="GO" id="GO:0009236">
    <property type="term" value="P:cobalamin biosynthetic process"/>
    <property type="evidence" value="ECO:0007669"/>
    <property type="project" value="UniProtKB-UniRule"/>
</dbReference>
<comment type="catalytic activity">
    <reaction evidence="4">
        <text>2 cob(II)yrinate a,c diamide + reduced [electron-transfer flavoprotein] + 2 ATP = 2 adenosylcob(III)yrinate a,c-diamide + 2 triphosphate + oxidized [electron-transfer flavoprotein] + 3 H(+)</text>
        <dbReference type="Rhea" id="RHEA:11528"/>
        <dbReference type="Rhea" id="RHEA-COMP:10685"/>
        <dbReference type="Rhea" id="RHEA-COMP:10686"/>
        <dbReference type="ChEBI" id="CHEBI:15378"/>
        <dbReference type="ChEBI" id="CHEBI:18036"/>
        <dbReference type="ChEBI" id="CHEBI:30616"/>
        <dbReference type="ChEBI" id="CHEBI:57692"/>
        <dbReference type="ChEBI" id="CHEBI:58307"/>
        <dbReference type="ChEBI" id="CHEBI:58503"/>
        <dbReference type="ChEBI" id="CHEBI:58537"/>
        <dbReference type="EC" id="2.5.1.17"/>
    </reaction>
</comment>